<feature type="binding site" evidence="14">
    <location>
        <position position="134"/>
    </location>
    <ligand>
        <name>Zn(2+)</name>
        <dbReference type="ChEBI" id="CHEBI:29105"/>
    </ligand>
</feature>
<comment type="similarity">
    <text evidence="3">Belongs to the Fur family.</text>
</comment>
<comment type="subcellular location">
    <subcellularLocation>
        <location evidence="2">Cytoplasm</location>
    </subcellularLocation>
</comment>
<comment type="cofactor">
    <cofactor evidence="15">
        <name>Mn(2+)</name>
        <dbReference type="ChEBI" id="CHEBI:29035"/>
    </cofactor>
    <cofactor evidence="15">
        <name>Fe(2+)</name>
        <dbReference type="ChEBI" id="CHEBI:29033"/>
    </cofactor>
    <text evidence="15">Binds 1 Mn(2+) or Fe(2+) ion per subunit.</text>
</comment>
<keyword evidence="13" id="KW-0804">Transcription</keyword>
<feature type="binding site" evidence="14">
    <location>
        <position position="91"/>
    </location>
    <ligand>
        <name>Zn(2+)</name>
        <dbReference type="ChEBI" id="CHEBI:29105"/>
    </ligand>
</feature>
<keyword evidence="8 14" id="KW-0479">Metal-binding</keyword>
<accession>A0A292YD11</accession>
<evidence type="ECO:0000256" key="1">
    <source>
        <dbReference type="ARBA" id="ARBA00002997"/>
    </source>
</evidence>
<evidence type="ECO:0000256" key="15">
    <source>
        <dbReference type="PIRSR" id="PIRSR602481-2"/>
    </source>
</evidence>
<keyword evidence="10 15" id="KW-0408">Iron</keyword>
<organism evidence="16 17">
    <name type="scientific">Lebetimonas natsushimae</name>
    <dbReference type="NCBI Taxonomy" id="1936991"/>
    <lineage>
        <taxon>Bacteria</taxon>
        <taxon>Pseudomonadati</taxon>
        <taxon>Campylobacterota</taxon>
        <taxon>Epsilonproteobacteria</taxon>
        <taxon>Nautiliales</taxon>
        <taxon>Nautiliaceae</taxon>
        <taxon>Lebetimonas</taxon>
    </lineage>
</organism>
<dbReference type="GO" id="GO:0003700">
    <property type="term" value="F:DNA-binding transcription factor activity"/>
    <property type="evidence" value="ECO:0007669"/>
    <property type="project" value="InterPro"/>
</dbReference>
<dbReference type="Gene3D" id="1.10.10.10">
    <property type="entry name" value="Winged helix-like DNA-binding domain superfamily/Winged helix DNA-binding domain"/>
    <property type="match status" value="1"/>
</dbReference>
<dbReference type="EMBL" id="BDME01000001">
    <property type="protein sequence ID" value="GAX87134.1"/>
    <property type="molecule type" value="Genomic_DNA"/>
</dbReference>
<keyword evidence="9 14" id="KW-0862">Zinc</keyword>
<keyword evidence="12" id="KW-0238">DNA-binding</keyword>
<dbReference type="InterPro" id="IPR036390">
    <property type="entry name" value="WH_DNA-bd_sf"/>
</dbReference>
<comment type="caution">
    <text evidence="16">The sequence shown here is derived from an EMBL/GenBank/DDBJ whole genome shotgun (WGS) entry which is preliminary data.</text>
</comment>
<evidence type="ECO:0000256" key="14">
    <source>
        <dbReference type="PIRSR" id="PIRSR602481-1"/>
    </source>
</evidence>
<comment type="function">
    <text evidence="1">Acts as a global negative controlling element, employing Fe(2+) as a cofactor to bind the operator of the repressed genes.</text>
</comment>
<gene>
    <name evidence="16" type="ORF">LNAT_P0429</name>
</gene>
<dbReference type="FunFam" id="3.30.1490.190:FF:000001">
    <property type="entry name" value="Ferric uptake regulation protein"/>
    <property type="match status" value="1"/>
</dbReference>
<comment type="subunit">
    <text evidence="4">Homodimer.</text>
</comment>
<comment type="cofactor">
    <cofactor evidence="14">
        <name>Zn(2+)</name>
        <dbReference type="ChEBI" id="CHEBI:29105"/>
    </cofactor>
    <text evidence="14">Binds 1 zinc ion per subunit.</text>
</comment>
<evidence type="ECO:0000256" key="5">
    <source>
        <dbReference type="ARBA" id="ARBA00020910"/>
    </source>
</evidence>
<dbReference type="InterPro" id="IPR036388">
    <property type="entry name" value="WH-like_DNA-bd_sf"/>
</dbReference>
<dbReference type="Pfam" id="PF01475">
    <property type="entry name" value="FUR"/>
    <property type="match status" value="1"/>
</dbReference>
<dbReference type="GO" id="GO:0045892">
    <property type="term" value="P:negative regulation of DNA-templated transcription"/>
    <property type="evidence" value="ECO:0007669"/>
    <property type="project" value="TreeGrafter"/>
</dbReference>
<evidence type="ECO:0000313" key="16">
    <source>
        <dbReference type="EMBL" id="GAX87134.1"/>
    </source>
</evidence>
<dbReference type="AlphaFoldDB" id="A0A292YD11"/>
<evidence type="ECO:0000256" key="7">
    <source>
        <dbReference type="ARBA" id="ARBA00022491"/>
    </source>
</evidence>
<evidence type="ECO:0000256" key="4">
    <source>
        <dbReference type="ARBA" id="ARBA00011738"/>
    </source>
</evidence>
<evidence type="ECO:0000256" key="8">
    <source>
        <dbReference type="ARBA" id="ARBA00022723"/>
    </source>
</evidence>
<dbReference type="GO" id="GO:0008270">
    <property type="term" value="F:zinc ion binding"/>
    <property type="evidence" value="ECO:0007669"/>
    <property type="project" value="TreeGrafter"/>
</dbReference>
<reference evidence="16 17" key="1">
    <citation type="journal article" date="2017" name="Syst. Appl. Microbiol.">
        <title>Lebetimonas natsushimae sp. nov., a novel strictly anaerobic, moderately thermophilic chemoautotroph isolated from a deep-sea hydrothermal vent polychaete nest in the Mid-Okinawa Trough.</title>
        <authorList>
            <person name="Nagata R."/>
            <person name="Takaki Y."/>
            <person name="Tame A."/>
            <person name="Nunoura T."/>
            <person name="Muto H."/>
            <person name="Mino S."/>
            <person name="Sawayama S."/>
            <person name="Takai K."/>
            <person name="Nakagawa S."/>
        </authorList>
    </citation>
    <scope>NUCLEOTIDE SEQUENCE [LARGE SCALE GENOMIC DNA]</scope>
    <source>
        <strain evidence="16 17">HS1857</strain>
    </source>
</reference>
<evidence type="ECO:0000256" key="2">
    <source>
        <dbReference type="ARBA" id="ARBA00004496"/>
    </source>
</evidence>
<dbReference type="GO" id="GO:1900376">
    <property type="term" value="P:regulation of secondary metabolite biosynthetic process"/>
    <property type="evidence" value="ECO:0007669"/>
    <property type="project" value="TreeGrafter"/>
</dbReference>
<dbReference type="GO" id="GO:0005829">
    <property type="term" value="C:cytosol"/>
    <property type="evidence" value="ECO:0007669"/>
    <property type="project" value="TreeGrafter"/>
</dbReference>
<dbReference type="InterPro" id="IPR002481">
    <property type="entry name" value="FUR"/>
</dbReference>
<evidence type="ECO:0000256" key="10">
    <source>
        <dbReference type="ARBA" id="ARBA00023004"/>
    </source>
</evidence>
<dbReference type="GO" id="GO:0000976">
    <property type="term" value="F:transcription cis-regulatory region binding"/>
    <property type="evidence" value="ECO:0007669"/>
    <property type="project" value="TreeGrafter"/>
</dbReference>
<dbReference type="PANTHER" id="PTHR33202">
    <property type="entry name" value="ZINC UPTAKE REGULATION PROTEIN"/>
    <property type="match status" value="1"/>
</dbReference>
<evidence type="ECO:0000313" key="17">
    <source>
        <dbReference type="Proteomes" id="UP000217944"/>
    </source>
</evidence>
<keyword evidence="7" id="KW-0678">Repressor</keyword>
<feature type="binding site" evidence="15">
    <location>
        <position position="123"/>
    </location>
    <ligand>
        <name>Fe cation</name>
        <dbReference type="ChEBI" id="CHEBI:24875"/>
    </ligand>
</feature>
<protein>
    <recommendedName>
        <fullName evidence="5">Ferric uptake regulation protein</fullName>
    </recommendedName>
</protein>
<dbReference type="Proteomes" id="UP000217944">
    <property type="component" value="Unassembled WGS sequence"/>
</dbReference>
<sequence length="142" mass="16594">MNLREFLKKQGLNFTKQREIIFSTLYNNPNHLTAEDLYLVIKKQHPELNIGIATVYRTLAMLEENGLISFIQCSNGKKFEISKSHHDHLICTACGKIVEFHNNEIEKLQEKIAKENSFKLTNHIMQLYGLCEECQKKEKEKL</sequence>
<dbReference type="SUPFAM" id="SSF46785">
    <property type="entry name" value="Winged helix' DNA-binding domain"/>
    <property type="match status" value="1"/>
</dbReference>
<evidence type="ECO:0000256" key="13">
    <source>
        <dbReference type="ARBA" id="ARBA00023163"/>
    </source>
</evidence>
<feature type="binding site" evidence="14">
    <location>
        <position position="131"/>
    </location>
    <ligand>
        <name>Zn(2+)</name>
        <dbReference type="ChEBI" id="CHEBI:29105"/>
    </ligand>
</feature>
<name>A0A292YD11_9BACT</name>
<feature type="binding site" evidence="15">
    <location>
        <position position="87"/>
    </location>
    <ligand>
        <name>Fe cation</name>
        <dbReference type="ChEBI" id="CHEBI:24875"/>
    </ligand>
</feature>
<feature type="binding site" evidence="15">
    <location>
        <position position="106"/>
    </location>
    <ligand>
        <name>Fe cation</name>
        <dbReference type="ChEBI" id="CHEBI:24875"/>
    </ligand>
</feature>
<dbReference type="PANTHER" id="PTHR33202:SF2">
    <property type="entry name" value="FERRIC UPTAKE REGULATION PROTEIN"/>
    <property type="match status" value="1"/>
</dbReference>
<proteinExistence type="inferred from homology"/>
<dbReference type="InterPro" id="IPR043135">
    <property type="entry name" value="Fur_C"/>
</dbReference>
<evidence type="ECO:0000256" key="11">
    <source>
        <dbReference type="ARBA" id="ARBA00023015"/>
    </source>
</evidence>
<keyword evidence="6" id="KW-0963">Cytoplasm</keyword>
<evidence type="ECO:0000256" key="9">
    <source>
        <dbReference type="ARBA" id="ARBA00022833"/>
    </source>
</evidence>
<evidence type="ECO:0000256" key="3">
    <source>
        <dbReference type="ARBA" id="ARBA00007957"/>
    </source>
</evidence>
<keyword evidence="17" id="KW-1185">Reference proteome</keyword>
<feature type="binding site" evidence="15">
    <location>
        <position position="85"/>
    </location>
    <ligand>
        <name>Fe cation</name>
        <dbReference type="ChEBI" id="CHEBI:24875"/>
    </ligand>
</feature>
<evidence type="ECO:0000256" key="6">
    <source>
        <dbReference type="ARBA" id="ARBA00022490"/>
    </source>
</evidence>
<feature type="binding site" evidence="14">
    <location>
        <position position="94"/>
    </location>
    <ligand>
        <name>Zn(2+)</name>
        <dbReference type="ChEBI" id="CHEBI:29105"/>
    </ligand>
</feature>
<evidence type="ECO:0000256" key="12">
    <source>
        <dbReference type="ARBA" id="ARBA00023125"/>
    </source>
</evidence>
<dbReference type="Gene3D" id="3.30.1490.190">
    <property type="match status" value="1"/>
</dbReference>
<dbReference type="CDD" id="cd07153">
    <property type="entry name" value="Fur_like"/>
    <property type="match status" value="1"/>
</dbReference>
<keyword evidence="11" id="KW-0805">Transcription regulation</keyword>